<dbReference type="Pfam" id="PF23663">
    <property type="entry name" value="Znf_SCAND3"/>
    <property type="match status" value="1"/>
</dbReference>
<dbReference type="PROSITE" id="PS50994">
    <property type="entry name" value="INTEGRASE"/>
    <property type="match status" value="1"/>
</dbReference>
<dbReference type="SUPFAM" id="SSF53098">
    <property type="entry name" value="Ribonuclease H-like"/>
    <property type="match status" value="1"/>
</dbReference>
<dbReference type="InterPro" id="IPR012337">
    <property type="entry name" value="RNaseH-like_sf"/>
</dbReference>
<name>A0A8C4SKZ6_ERPCA</name>
<dbReference type="InterPro" id="IPR036397">
    <property type="entry name" value="RNaseH_sf"/>
</dbReference>
<dbReference type="Proteomes" id="UP000694620">
    <property type="component" value="Chromosome 12"/>
</dbReference>
<dbReference type="Ensembl" id="ENSECRT00000018198.1">
    <property type="protein sequence ID" value="ENSECRP00000017842.1"/>
    <property type="gene ID" value="ENSECRG00000011910.1"/>
</dbReference>
<dbReference type="InterPro" id="IPR057560">
    <property type="entry name" value="Znf_SCAND3"/>
</dbReference>
<evidence type="ECO:0000313" key="2">
    <source>
        <dbReference type="Ensembl" id="ENSECRP00000017842.1"/>
    </source>
</evidence>
<accession>A0A8C4SKZ6</accession>
<sequence length="479" mass="54205">YVPMSAGNGPTVNQAHTELVSKMKKRFFANLFSEDSKYNSVLMTKRKYDSIIEDVKRIKVSKKKESSRDYRIIQRYYVLTVQGCEKLIEPLSDARESVKKFVHAEELFDILYSTHLSIGHGGRDRMIKQLNTLYKNITQAQIKIAKKGIVVKLSISSHFNSRCQVDLIDYQSQPDGKFKFLLVYQNYLTKFVVLKPLTSKRADEVAYNLLDIFLLFGAPSILHSDNGREFCNKILECVTQLWPEIKMVNGKPRHSQSQGSVERANQDIENMLTTWMADNQTNKWSEGVRFVQFMKNCGYHSAIKRSPYEAMFGCPAKVGLSSSIIPQSVLHSINTEEDLEKLEDSQETVIMGSQSNLTQEDNPLSPASTESPIEIQEFIESILIENTVMKNIQLPCTSKESPLHVEEVITELPSTSAESPSQFRTEPVKRTIQDMVCIVCSKAASGAHKGKSCDMFVHVICGEIDPKEEGYGKNVLCNI</sequence>
<dbReference type="GeneTree" id="ENSGT00940000163300"/>
<keyword evidence="3" id="KW-1185">Reference proteome</keyword>
<dbReference type="InterPro" id="IPR001584">
    <property type="entry name" value="Integrase_cat-core"/>
</dbReference>
<protein>
    <recommendedName>
        <fullName evidence="1">Integrase catalytic domain-containing protein</fullName>
    </recommendedName>
</protein>
<feature type="domain" description="Integrase catalytic" evidence="1">
    <location>
        <begin position="154"/>
        <end position="315"/>
    </location>
</feature>
<dbReference type="GO" id="GO:0003676">
    <property type="term" value="F:nucleic acid binding"/>
    <property type="evidence" value="ECO:0007669"/>
    <property type="project" value="InterPro"/>
</dbReference>
<reference evidence="2" key="2">
    <citation type="submission" date="2025-08" db="UniProtKB">
        <authorList>
            <consortium name="Ensembl"/>
        </authorList>
    </citation>
    <scope>IDENTIFICATION</scope>
</reference>
<organism evidence="2 3">
    <name type="scientific">Erpetoichthys calabaricus</name>
    <name type="common">Rope fish</name>
    <name type="synonym">Calamoichthys calabaricus</name>
    <dbReference type="NCBI Taxonomy" id="27687"/>
    <lineage>
        <taxon>Eukaryota</taxon>
        <taxon>Metazoa</taxon>
        <taxon>Chordata</taxon>
        <taxon>Craniata</taxon>
        <taxon>Vertebrata</taxon>
        <taxon>Euteleostomi</taxon>
        <taxon>Actinopterygii</taxon>
        <taxon>Polypteriformes</taxon>
        <taxon>Polypteridae</taxon>
        <taxon>Erpetoichthys</taxon>
    </lineage>
</organism>
<reference evidence="2" key="3">
    <citation type="submission" date="2025-09" db="UniProtKB">
        <authorList>
            <consortium name="Ensembl"/>
        </authorList>
    </citation>
    <scope>IDENTIFICATION</scope>
</reference>
<dbReference type="Gene3D" id="3.30.420.10">
    <property type="entry name" value="Ribonuclease H-like superfamily/Ribonuclease H"/>
    <property type="match status" value="1"/>
</dbReference>
<dbReference type="InterPro" id="IPR050951">
    <property type="entry name" value="Retrovirus_Pol_polyprotein"/>
</dbReference>
<dbReference type="PANTHER" id="PTHR37984:SF5">
    <property type="entry name" value="PROTEIN NYNRIN-LIKE"/>
    <property type="match status" value="1"/>
</dbReference>
<proteinExistence type="predicted"/>
<evidence type="ECO:0000259" key="1">
    <source>
        <dbReference type="PROSITE" id="PS50994"/>
    </source>
</evidence>
<dbReference type="PANTHER" id="PTHR37984">
    <property type="entry name" value="PROTEIN CBG26694"/>
    <property type="match status" value="1"/>
</dbReference>
<reference evidence="2" key="1">
    <citation type="submission" date="2021-06" db="EMBL/GenBank/DDBJ databases">
        <authorList>
            <consortium name="Wellcome Sanger Institute Data Sharing"/>
        </authorList>
    </citation>
    <scope>NUCLEOTIDE SEQUENCE [LARGE SCALE GENOMIC DNA]</scope>
</reference>
<dbReference type="AlphaFoldDB" id="A0A8C4SKZ6"/>
<dbReference type="GO" id="GO:0015074">
    <property type="term" value="P:DNA integration"/>
    <property type="evidence" value="ECO:0007669"/>
    <property type="project" value="InterPro"/>
</dbReference>
<evidence type="ECO:0000313" key="3">
    <source>
        <dbReference type="Proteomes" id="UP000694620"/>
    </source>
</evidence>